<dbReference type="GO" id="GO:0006508">
    <property type="term" value="P:proteolysis"/>
    <property type="evidence" value="ECO:0007669"/>
    <property type="project" value="InterPro"/>
</dbReference>
<name>A0A2T2NHE9_CORCC</name>
<feature type="domain" description="Glycosyltransferase 2-like" evidence="9">
    <location>
        <begin position="216"/>
        <end position="453"/>
    </location>
</feature>
<feature type="transmembrane region" description="Helical" evidence="8">
    <location>
        <begin position="399"/>
        <end position="416"/>
    </location>
</feature>
<feature type="transmembrane region" description="Helical" evidence="8">
    <location>
        <begin position="70"/>
        <end position="93"/>
    </location>
</feature>
<sequence length="506" mass="58149">MADTRDLAIDIPDAVSPSPEPQPVSKKSWLSEDALEKASAFISEWTPFGLVASYFIFSTCMYMYCSDGLIAVFWFIYMCTNFYIAGATVLEAFMSITPCREARQIVTDAECKGWLFPTPHDQLLVLDLLIVAYLPNEQDIIMDRALYALEQIDYPRDKIRINILYNTPKAIEPLETELHQLPLKYPHARVIKVPNSTSKADNLNYFLTLDTGSDLIAIYDCDHYPHPNGPRWAVERFMAEKDTDIVQGRCIIFNSADTLLTSLIAVEFDKIYAVSHPGRATMWGFGLFCGSNGYWRTSLLKELKMDGDMLTEDIDSALRAFSRGAKAVHDLNVTSYELAPTTFPAFWKQRLRWAQGWAQASLKHLKMVYNKPLDPLHQDYQRDFTARFGVLSLLLIREASYYLVTQYTCLVLSFVIVKFPRNGEELWKLVYFQYPISQWLFMISIICLFATLWITNQVKSEFISRKMIIIFSVLYPFYLVLSATIGLYGHARQIVRYSSWNPTART</sequence>
<dbReference type="CDD" id="cd06423">
    <property type="entry name" value="CESA_like"/>
    <property type="match status" value="1"/>
</dbReference>
<evidence type="ECO:0000256" key="7">
    <source>
        <dbReference type="SAM" id="MobiDB-lite"/>
    </source>
</evidence>
<organism evidence="10 11">
    <name type="scientific">Corynespora cassiicola Philippines</name>
    <dbReference type="NCBI Taxonomy" id="1448308"/>
    <lineage>
        <taxon>Eukaryota</taxon>
        <taxon>Fungi</taxon>
        <taxon>Dikarya</taxon>
        <taxon>Ascomycota</taxon>
        <taxon>Pezizomycotina</taxon>
        <taxon>Dothideomycetes</taxon>
        <taxon>Pleosporomycetidae</taxon>
        <taxon>Pleosporales</taxon>
        <taxon>Corynesporascaceae</taxon>
        <taxon>Corynespora</taxon>
    </lineage>
</organism>
<keyword evidence="4 8" id="KW-0812">Transmembrane</keyword>
<dbReference type="PANTHER" id="PTHR43867:SF2">
    <property type="entry name" value="CELLULOSE SYNTHASE CATALYTIC SUBUNIT A [UDP-FORMING]"/>
    <property type="match status" value="1"/>
</dbReference>
<keyword evidence="3" id="KW-0808">Transferase</keyword>
<evidence type="ECO:0000256" key="6">
    <source>
        <dbReference type="ARBA" id="ARBA00023136"/>
    </source>
</evidence>
<keyword evidence="2" id="KW-0328">Glycosyltransferase</keyword>
<evidence type="ECO:0000256" key="1">
    <source>
        <dbReference type="ARBA" id="ARBA00004141"/>
    </source>
</evidence>
<dbReference type="InterPro" id="IPR001969">
    <property type="entry name" value="Aspartic_peptidase_AS"/>
</dbReference>
<evidence type="ECO:0000259" key="9">
    <source>
        <dbReference type="Pfam" id="PF13632"/>
    </source>
</evidence>
<feature type="transmembrane region" description="Helical" evidence="8">
    <location>
        <begin position="467"/>
        <end position="491"/>
    </location>
</feature>
<keyword evidence="5 8" id="KW-1133">Transmembrane helix</keyword>
<comment type="subcellular location">
    <subcellularLocation>
        <location evidence="1">Membrane</location>
        <topology evidence="1">Multi-pass membrane protein</topology>
    </subcellularLocation>
</comment>
<dbReference type="SUPFAM" id="SSF53448">
    <property type="entry name" value="Nucleotide-diphospho-sugar transferases"/>
    <property type="match status" value="1"/>
</dbReference>
<evidence type="ECO:0000256" key="4">
    <source>
        <dbReference type="ARBA" id="ARBA00022692"/>
    </source>
</evidence>
<dbReference type="STRING" id="1448308.A0A2T2NHE9"/>
<dbReference type="PROSITE" id="PS00141">
    <property type="entry name" value="ASP_PROTEASE"/>
    <property type="match status" value="1"/>
</dbReference>
<dbReference type="OrthoDB" id="72851at2759"/>
<evidence type="ECO:0000256" key="3">
    <source>
        <dbReference type="ARBA" id="ARBA00022679"/>
    </source>
</evidence>
<keyword evidence="11" id="KW-1185">Reference proteome</keyword>
<feature type="transmembrane region" description="Helical" evidence="8">
    <location>
        <begin position="436"/>
        <end position="455"/>
    </location>
</feature>
<dbReference type="InterPro" id="IPR050321">
    <property type="entry name" value="Glycosyltr_2/OpgH_subfam"/>
</dbReference>
<feature type="region of interest" description="Disordered" evidence="7">
    <location>
        <begin position="1"/>
        <end position="25"/>
    </location>
</feature>
<dbReference type="GO" id="GO:0016020">
    <property type="term" value="C:membrane"/>
    <property type="evidence" value="ECO:0007669"/>
    <property type="project" value="UniProtKB-SubCell"/>
</dbReference>
<evidence type="ECO:0000256" key="8">
    <source>
        <dbReference type="SAM" id="Phobius"/>
    </source>
</evidence>
<dbReference type="InterPro" id="IPR001173">
    <property type="entry name" value="Glyco_trans_2-like"/>
</dbReference>
<dbReference type="Pfam" id="PF13632">
    <property type="entry name" value="Glyco_trans_2_3"/>
    <property type="match status" value="1"/>
</dbReference>
<evidence type="ECO:0000256" key="2">
    <source>
        <dbReference type="ARBA" id="ARBA00022676"/>
    </source>
</evidence>
<gene>
    <name evidence="10" type="ORF">BS50DRAFT_46232</name>
</gene>
<dbReference type="EMBL" id="KZ678137">
    <property type="protein sequence ID" value="PSN64863.1"/>
    <property type="molecule type" value="Genomic_DNA"/>
</dbReference>
<proteinExistence type="predicted"/>
<accession>A0A2T2NHE9</accession>
<evidence type="ECO:0000313" key="11">
    <source>
        <dbReference type="Proteomes" id="UP000240883"/>
    </source>
</evidence>
<dbReference type="GO" id="GO:0004190">
    <property type="term" value="F:aspartic-type endopeptidase activity"/>
    <property type="evidence" value="ECO:0007669"/>
    <property type="project" value="InterPro"/>
</dbReference>
<dbReference type="Proteomes" id="UP000240883">
    <property type="component" value="Unassembled WGS sequence"/>
</dbReference>
<dbReference type="InterPro" id="IPR029044">
    <property type="entry name" value="Nucleotide-diphossugar_trans"/>
</dbReference>
<evidence type="ECO:0000313" key="10">
    <source>
        <dbReference type="EMBL" id="PSN64863.1"/>
    </source>
</evidence>
<dbReference type="GO" id="GO:0016757">
    <property type="term" value="F:glycosyltransferase activity"/>
    <property type="evidence" value="ECO:0007669"/>
    <property type="project" value="UniProtKB-KW"/>
</dbReference>
<dbReference type="Gene3D" id="3.90.550.10">
    <property type="entry name" value="Spore Coat Polysaccharide Biosynthesis Protein SpsA, Chain A"/>
    <property type="match status" value="1"/>
</dbReference>
<reference evidence="10 11" key="1">
    <citation type="journal article" date="2018" name="Front. Microbiol.">
        <title>Genome-Wide Analysis of Corynespora cassiicola Leaf Fall Disease Putative Effectors.</title>
        <authorList>
            <person name="Lopez D."/>
            <person name="Ribeiro S."/>
            <person name="Label P."/>
            <person name="Fumanal B."/>
            <person name="Venisse J.S."/>
            <person name="Kohler A."/>
            <person name="de Oliveira R.R."/>
            <person name="Labutti K."/>
            <person name="Lipzen A."/>
            <person name="Lail K."/>
            <person name="Bauer D."/>
            <person name="Ohm R.A."/>
            <person name="Barry K.W."/>
            <person name="Spatafora J."/>
            <person name="Grigoriev I.V."/>
            <person name="Martin F.M."/>
            <person name="Pujade-Renaud V."/>
        </authorList>
    </citation>
    <scope>NUCLEOTIDE SEQUENCE [LARGE SCALE GENOMIC DNA]</scope>
    <source>
        <strain evidence="10 11">Philippines</strain>
    </source>
</reference>
<dbReference type="PANTHER" id="PTHR43867">
    <property type="entry name" value="CELLULOSE SYNTHASE CATALYTIC SUBUNIT A [UDP-FORMING]"/>
    <property type="match status" value="1"/>
</dbReference>
<evidence type="ECO:0000256" key="5">
    <source>
        <dbReference type="ARBA" id="ARBA00022989"/>
    </source>
</evidence>
<dbReference type="AlphaFoldDB" id="A0A2T2NHE9"/>
<protein>
    <submittedName>
        <fullName evidence="10">N-acetylglucosaminyltransferas-like protein</fullName>
    </submittedName>
</protein>
<keyword evidence="6 8" id="KW-0472">Membrane</keyword>